<reference evidence="1 2" key="1">
    <citation type="submission" date="2019-05" db="EMBL/GenBank/DDBJ databases">
        <title>Another draft genome of Portunus trituberculatus and its Hox gene families provides insights of decapod evolution.</title>
        <authorList>
            <person name="Jeong J.-H."/>
            <person name="Song I."/>
            <person name="Kim S."/>
            <person name="Choi T."/>
            <person name="Kim D."/>
            <person name="Ryu S."/>
            <person name="Kim W."/>
        </authorList>
    </citation>
    <scope>NUCLEOTIDE SEQUENCE [LARGE SCALE GENOMIC DNA]</scope>
    <source>
        <tissue evidence="1">Muscle</tissue>
    </source>
</reference>
<comment type="caution">
    <text evidence="1">The sequence shown here is derived from an EMBL/GenBank/DDBJ whole genome shotgun (WGS) entry which is preliminary data.</text>
</comment>
<proteinExistence type="predicted"/>
<accession>A0A5B7HQJ9</accession>
<protein>
    <submittedName>
        <fullName evidence="1">Uncharacterized protein</fullName>
    </submittedName>
</protein>
<organism evidence="1 2">
    <name type="scientific">Portunus trituberculatus</name>
    <name type="common">Swimming crab</name>
    <name type="synonym">Neptunus trituberculatus</name>
    <dbReference type="NCBI Taxonomy" id="210409"/>
    <lineage>
        <taxon>Eukaryota</taxon>
        <taxon>Metazoa</taxon>
        <taxon>Ecdysozoa</taxon>
        <taxon>Arthropoda</taxon>
        <taxon>Crustacea</taxon>
        <taxon>Multicrustacea</taxon>
        <taxon>Malacostraca</taxon>
        <taxon>Eumalacostraca</taxon>
        <taxon>Eucarida</taxon>
        <taxon>Decapoda</taxon>
        <taxon>Pleocyemata</taxon>
        <taxon>Brachyura</taxon>
        <taxon>Eubrachyura</taxon>
        <taxon>Portunoidea</taxon>
        <taxon>Portunidae</taxon>
        <taxon>Portuninae</taxon>
        <taxon>Portunus</taxon>
    </lineage>
</organism>
<dbReference type="Proteomes" id="UP000324222">
    <property type="component" value="Unassembled WGS sequence"/>
</dbReference>
<dbReference type="AlphaFoldDB" id="A0A5B7HQJ9"/>
<dbReference type="EMBL" id="VSRR010033001">
    <property type="protein sequence ID" value="MPC71507.1"/>
    <property type="molecule type" value="Genomic_DNA"/>
</dbReference>
<sequence>MILNWARTCRAVMTRHPDRWVMTHRARSTPGGGLCSQVKMNFKRNEIYARQFNISLSPFTSPNLVS</sequence>
<gene>
    <name evidence="1" type="ORF">E2C01_065784</name>
</gene>
<evidence type="ECO:0000313" key="2">
    <source>
        <dbReference type="Proteomes" id="UP000324222"/>
    </source>
</evidence>
<evidence type="ECO:0000313" key="1">
    <source>
        <dbReference type="EMBL" id="MPC71507.1"/>
    </source>
</evidence>
<name>A0A5B7HQJ9_PORTR</name>
<keyword evidence="2" id="KW-1185">Reference proteome</keyword>